<keyword evidence="4" id="KW-0547">Nucleotide-binding</keyword>
<dbReference type="EMBL" id="OW152814">
    <property type="protein sequence ID" value="CAH2050359.1"/>
    <property type="molecule type" value="Genomic_DNA"/>
</dbReference>
<feature type="domain" description="Aminoacyl-tRNA synthetase class Ia" evidence="9">
    <location>
        <begin position="32"/>
        <end position="106"/>
    </location>
</feature>
<dbReference type="Gene3D" id="3.40.50.620">
    <property type="entry name" value="HUPs"/>
    <property type="match status" value="1"/>
</dbReference>
<dbReference type="Pfam" id="PF08264">
    <property type="entry name" value="Anticodon_1"/>
    <property type="match status" value="1"/>
</dbReference>
<feature type="domain" description="Methionyl/Valyl/Leucyl/Isoleucyl-tRNA synthetase anticodon-binding" evidence="10">
    <location>
        <begin position="249"/>
        <end position="305"/>
    </location>
</feature>
<keyword evidence="6" id="KW-0648">Protein biosynthesis</keyword>
<accession>A0ABN8I871</accession>
<evidence type="ECO:0000313" key="11">
    <source>
        <dbReference type="EMBL" id="CAH2050359.1"/>
    </source>
</evidence>
<dbReference type="PRINTS" id="PR00985">
    <property type="entry name" value="TRNASYNTHLEU"/>
</dbReference>
<name>A0ABN8I871_9NEOP</name>
<keyword evidence="5" id="KW-0067">ATP-binding</keyword>
<dbReference type="PANTHER" id="PTHR43740">
    <property type="entry name" value="LEUCYL-TRNA SYNTHETASE"/>
    <property type="match status" value="1"/>
</dbReference>
<organism evidence="11 12">
    <name type="scientific">Iphiclides podalirius</name>
    <name type="common">scarce swallowtail</name>
    <dbReference type="NCBI Taxonomy" id="110791"/>
    <lineage>
        <taxon>Eukaryota</taxon>
        <taxon>Metazoa</taxon>
        <taxon>Ecdysozoa</taxon>
        <taxon>Arthropoda</taxon>
        <taxon>Hexapoda</taxon>
        <taxon>Insecta</taxon>
        <taxon>Pterygota</taxon>
        <taxon>Neoptera</taxon>
        <taxon>Endopterygota</taxon>
        <taxon>Lepidoptera</taxon>
        <taxon>Glossata</taxon>
        <taxon>Ditrysia</taxon>
        <taxon>Papilionoidea</taxon>
        <taxon>Papilionidae</taxon>
        <taxon>Papilioninae</taxon>
        <taxon>Iphiclides</taxon>
    </lineage>
</organism>
<gene>
    <name evidence="11" type="ORF">IPOD504_LOCUS7398</name>
</gene>
<evidence type="ECO:0000259" key="10">
    <source>
        <dbReference type="Pfam" id="PF08264"/>
    </source>
</evidence>
<keyword evidence="3" id="KW-0436">Ligase</keyword>
<evidence type="ECO:0000256" key="6">
    <source>
        <dbReference type="ARBA" id="ARBA00022917"/>
    </source>
</evidence>
<comment type="catalytic activity">
    <reaction evidence="8">
        <text>tRNA(Leu) + L-leucine + ATP = L-leucyl-tRNA(Leu) + AMP + diphosphate</text>
        <dbReference type="Rhea" id="RHEA:11688"/>
        <dbReference type="Rhea" id="RHEA-COMP:9613"/>
        <dbReference type="Rhea" id="RHEA-COMP:9622"/>
        <dbReference type="ChEBI" id="CHEBI:30616"/>
        <dbReference type="ChEBI" id="CHEBI:33019"/>
        <dbReference type="ChEBI" id="CHEBI:57427"/>
        <dbReference type="ChEBI" id="CHEBI:78442"/>
        <dbReference type="ChEBI" id="CHEBI:78494"/>
        <dbReference type="ChEBI" id="CHEBI:456215"/>
        <dbReference type="EC" id="6.1.1.4"/>
    </reaction>
</comment>
<dbReference type="Gene3D" id="1.10.730.10">
    <property type="entry name" value="Isoleucyl-tRNA Synthetase, Domain 1"/>
    <property type="match status" value="2"/>
</dbReference>
<evidence type="ECO:0000313" key="12">
    <source>
        <dbReference type="Proteomes" id="UP000837857"/>
    </source>
</evidence>
<evidence type="ECO:0000256" key="7">
    <source>
        <dbReference type="ARBA" id="ARBA00023146"/>
    </source>
</evidence>
<evidence type="ECO:0000256" key="3">
    <source>
        <dbReference type="ARBA" id="ARBA00022598"/>
    </source>
</evidence>
<keyword evidence="7" id="KW-0030">Aminoacyl-tRNA synthetase</keyword>
<dbReference type="InterPro" id="IPR009080">
    <property type="entry name" value="tRNAsynth_Ia_anticodon-bd"/>
</dbReference>
<proteinExistence type="inferred from homology"/>
<evidence type="ECO:0000256" key="4">
    <source>
        <dbReference type="ARBA" id="ARBA00022741"/>
    </source>
</evidence>
<dbReference type="InterPro" id="IPR013155">
    <property type="entry name" value="M/V/L/I-tRNA-synth_anticd-bd"/>
</dbReference>
<keyword evidence="12" id="KW-1185">Reference proteome</keyword>
<comment type="similarity">
    <text evidence="1">Belongs to the class-I aminoacyl-tRNA synthetase family.</text>
</comment>
<dbReference type="InterPro" id="IPR014729">
    <property type="entry name" value="Rossmann-like_a/b/a_fold"/>
</dbReference>
<evidence type="ECO:0000256" key="5">
    <source>
        <dbReference type="ARBA" id="ARBA00022840"/>
    </source>
</evidence>
<sequence>MNGRNVVHPIGWDAFGLPAENAAMERNIPPEQWTKSNIITMKSQLLDLGFNFDWDKEISTCNPKYYKWTQYIFLKLFEKGLAYQSKAKVNWDPVDKTVLADEQSYKTKATGKYIPAENVEKIGKDYKDKDTGEPVIVQWEKMSKSKYNGENPKRLLTSYGCDATRLLMLADVPPATSRRWSDATLPGVLNWQHRLWITIRDFLNHRTTYHFEYTQKLSVGISRLQSLTNVLRNNIPPEIIANSKEYELALAQLIIMLTPVTPHFCSELWAGFLSAPNRLCDNTHLIDWDKSVLEQKWPKVDNHFELSFLCKVDGADRCDLKIKAEELLHIDEAKALEIMLKQEPVAKRVKREIVRTKYDLFPYCRAILYIYTNRNVNKKKVEAAS</sequence>
<dbReference type="InterPro" id="IPR002300">
    <property type="entry name" value="aa-tRNA-synth_Ia"/>
</dbReference>
<dbReference type="InterPro" id="IPR002302">
    <property type="entry name" value="Leu-tRNA-ligase"/>
</dbReference>
<dbReference type="Pfam" id="PF00133">
    <property type="entry name" value="tRNA-synt_1"/>
    <property type="match status" value="1"/>
</dbReference>
<reference evidence="11" key="1">
    <citation type="submission" date="2022-03" db="EMBL/GenBank/DDBJ databases">
        <authorList>
            <person name="Martin H S."/>
        </authorList>
    </citation>
    <scope>NUCLEOTIDE SEQUENCE</scope>
</reference>
<dbReference type="EC" id="6.1.1.4" evidence="2"/>
<evidence type="ECO:0000256" key="8">
    <source>
        <dbReference type="ARBA" id="ARBA00047469"/>
    </source>
</evidence>
<dbReference type="SUPFAM" id="SSF47323">
    <property type="entry name" value="Anticodon-binding domain of a subclass of class I aminoacyl-tRNA synthetases"/>
    <property type="match status" value="1"/>
</dbReference>
<dbReference type="PANTHER" id="PTHR43740:SF2">
    <property type="entry name" value="LEUCINE--TRNA LIGASE, MITOCHONDRIAL"/>
    <property type="match status" value="1"/>
</dbReference>
<feature type="non-terminal residue" evidence="11">
    <location>
        <position position="1"/>
    </location>
</feature>
<protein>
    <recommendedName>
        <fullName evidence="2">leucine--tRNA ligase</fullName>
        <ecNumber evidence="2">6.1.1.4</ecNumber>
    </recommendedName>
</protein>
<evidence type="ECO:0000256" key="2">
    <source>
        <dbReference type="ARBA" id="ARBA00013164"/>
    </source>
</evidence>
<dbReference type="Proteomes" id="UP000837857">
    <property type="component" value="Chromosome 2"/>
</dbReference>
<evidence type="ECO:0000256" key="1">
    <source>
        <dbReference type="ARBA" id="ARBA00005594"/>
    </source>
</evidence>
<dbReference type="SUPFAM" id="SSF52374">
    <property type="entry name" value="Nucleotidylyl transferase"/>
    <property type="match status" value="1"/>
</dbReference>
<evidence type="ECO:0000259" key="9">
    <source>
        <dbReference type="Pfam" id="PF00133"/>
    </source>
</evidence>